<dbReference type="GO" id="GO:0005524">
    <property type="term" value="F:ATP binding"/>
    <property type="evidence" value="ECO:0007669"/>
    <property type="project" value="InterPro"/>
</dbReference>
<dbReference type="WBParaSite" id="GPUH_0001497201-mRNA-1">
    <property type="protein sequence ID" value="GPUH_0001497201-mRNA-1"/>
    <property type="gene ID" value="GPUH_0001497201"/>
</dbReference>
<keyword evidence="3" id="KW-1185">Reference proteome</keyword>
<evidence type="ECO:0000313" key="3">
    <source>
        <dbReference type="Proteomes" id="UP000271098"/>
    </source>
</evidence>
<organism evidence="4">
    <name type="scientific">Gongylonema pulchrum</name>
    <dbReference type="NCBI Taxonomy" id="637853"/>
    <lineage>
        <taxon>Eukaryota</taxon>
        <taxon>Metazoa</taxon>
        <taxon>Ecdysozoa</taxon>
        <taxon>Nematoda</taxon>
        <taxon>Chromadorea</taxon>
        <taxon>Rhabditida</taxon>
        <taxon>Spirurina</taxon>
        <taxon>Spiruromorpha</taxon>
        <taxon>Spiruroidea</taxon>
        <taxon>Gongylonematidae</taxon>
        <taxon>Gongylonema</taxon>
    </lineage>
</organism>
<dbReference type="Proteomes" id="UP000271098">
    <property type="component" value="Unassembled WGS sequence"/>
</dbReference>
<gene>
    <name evidence="2" type="ORF">GPUH_LOCUS14952</name>
</gene>
<dbReference type="EMBL" id="UYRT01081844">
    <property type="protein sequence ID" value="VDN25082.1"/>
    <property type="molecule type" value="Genomic_DNA"/>
</dbReference>
<feature type="domain" description="Protein kinase" evidence="1">
    <location>
        <begin position="2"/>
        <end position="93"/>
    </location>
</feature>
<evidence type="ECO:0000313" key="2">
    <source>
        <dbReference type="EMBL" id="VDN25082.1"/>
    </source>
</evidence>
<evidence type="ECO:0000259" key="1">
    <source>
        <dbReference type="PROSITE" id="PS50011"/>
    </source>
</evidence>
<dbReference type="SUPFAM" id="SSF56112">
    <property type="entry name" value="Protein kinase-like (PK-like)"/>
    <property type="match status" value="1"/>
</dbReference>
<reference evidence="2 3" key="2">
    <citation type="submission" date="2018-11" db="EMBL/GenBank/DDBJ databases">
        <authorList>
            <consortium name="Pathogen Informatics"/>
        </authorList>
    </citation>
    <scope>NUCLEOTIDE SEQUENCE [LARGE SCALE GENOMIC DNA]</scope>
</reference>
<dbReference type="InterPro" id="IPR000719">
    <property type="entry name" value="Prot_kinase_dom"/>
</dbReference>
<sequence length="93" mass="10223">MWKVTEKIGAGGCGAVYEVVHVKRKNFTAALKVESTGLPDGGVLKLEAYVLAKLSDSSKYTIRLLHSGKRLKYSFIVMTLCGPDLMFLKKMKG</sequence>
<dbReference type="Gene3D" id="3.30.200.20">
    <property type="entry name" value="Phosphorylase Kinase, domain 1"/>
    <property type="match status" value="1"/>
</dbReference>
<dbReference type="PROSITE" id="PS50011">
    <property type="entry name" value="PROTEIN_KINASE_DOM"/>
    <property type="match status" value="1"/>
</dbReference>
<name>A0A183E1W1_9BILA</name>
<proteinExistence type="predicted"/>
<reference evidence="4" key="1">
    <citation type="submission" date="2016-06" db="UniProtKB">
        <authorList>
            <consortium name="WormBaseParasite"/>
        </authorList>
    </citation>
    <scope>IDENTIFICATION</scope>
</reference>
<accession>A0A183E1W1</accession>
<dbReference type="GO" id="GO:0004672">
    <property type="term" value="F:protein kinase activity"/>
    <property type="evidence" value="ECO:0007669"/>
    <property type="project" value="InterPro"/>
</dbReference>
<evidence type="ECO:0000313" key="4">
    <source>
        <dbReference type="WBParaSite" id="GPUH_0001497201-mRNA-1"/>
    </source>
</evidence>
<dbReference type="AlphaFoldDB" id="A0A183E1W1"/>
<protein>
    <submittedName>
        <fullName evidence="4">Protein kinase domain-containing protein</fullName>
    </submittedName>
</protein>
<dbReference type="OrthoDB" id="5979581at2759"/>
<dbReference type="InterPro" id="IPR011009">
    <property type="entry name" value="Kinase-like_dom_sf"/>
</dbReference>